<dbReference type="InterPro" id="IPR011762">
    <property type="entry name" value="COA_CT_N"/>
</dbReference>
<dbReference type="GO" id="GO:0003989">
    <property type="term" value="F:acetyl-CoA carboxylase activity"/>
    <property type="evidence" value="ECO:0007669"/>
    <property type="project" value="InterPro"/>
</dbReference>
<organism evidence="4 6">
    <name type="scientific">Dracunculus medinensis</name>
    <name type="common">Guinea worm</name>
    <dbReference type="NCBI Taxonomy" id="318479"/>
    <lineage>
        <taxon>Eukaryota</taxon>
        <taxon>Metazoa</taxon>
        <taxon>Ecdysozoa</taxon>
        <taxon>Nematoda</taxon>
        <taxon>Chromadorea</taxon>
        <taxon>Rhabditida</taxon>
        <taxon>Spirurina</taxon>
        <taxon>Dracunculoidea</taxon>
        <taxon>Dracunculidae</taxon>
        <taxon>Dracunculus</taxon>
    </lineage>
</organism>
<dbReference type="InterPro" id="IPR013537">
    <property type="entry name" value="AcCoA_COase_cen"/>
</dbReference>
<gene>
    <name evidence="3" type="ORF">DME_LOCUS9368</name>
</gene>
<evidence type="ECO:0000259" key="2">
    <source>
        <dbReference type="PROSITE" id="PS50989"/>
    </source>
</evidence>
<dbReference type="InterPro" id="IPR029045">
    <property type="entry name" value="ClpP/crotonase-like_dom_sf"/>
</dbReference>
<evidence type="ECO:0000313" key="5">
    <source>
        <dbReference type="Proteomes" id="UP000274756"/>
    </source>
</evidence>
<dbReference type="InterPro" id="IPR011763">
    <property type="entry name" value="COA_CT_C"/>
</dbReference>
<dbReference type="Proteomes" id="UP000038040">
    <property type="component" value="Unplaced"/>
</dbReference>
<dbReference type="OrthoDB" id="14612at2759"/>
<dbReference type="STRING" id="318479.A0A0N4UEN3"/>
<dbReference type="PANTHER" id="PTHR45728">
    <property type="entry name" value="ACETYL-COA CARBOXYLASE, ISOFORM A"/>
    <property type="match status" value="1"/>
</dbReference>
<dbReference type="AlphaFoldDB" id="A0A0N4UEN3"/>
<dbReference type="Gene3D" id="2.40.460.10">
    <property type="entry name" value="Biotin dependent carboxylase carboxyltransferase"/>
    <property type="match status" value="1"/>
</dbReference>
<feature type="domain" description="CoA carboxyltransferase N-terminal" evidence="1">
    <location>
        <begin position="355"/>
        <end position="687"/>
    </location>
</feature>
<dbReference type="PROSITE" id="PS50989">
    <property type="entry name" value="COA_CT_CTER"/>
    <property type="match status" value="1"/>
</dbReference>
<name>A0A0N4UEN3_DRAME</name>
<dbReference type="Gene3D" id="3.90.226.10">
    <property type="entry name" value="2-enoyl-CoA Hydratase, Chain A, domain 1"/>
    <property type="match status" value="2"/>
</dbReference>
<dbReference type="SUPFAM" id="SSF52096">
    <property type="entry name" value="ClpP/crotonase"/>
    <property type="match status" value="2"/>
</dbReference>
<dbReference type="PROSITE" id="PS50980">
    <property type="entry name" value="COA_CT_NTER"/>
    <property type="match status" value="1"/>
</dbReference>
<accession>A0A0N4UEN3</accession>
<protein>
    <submittedName>
        <fullName evidence="6">CoA carboxyltransferase N-terminal domain-containing protein</fullName>
    </submittedName>
</protein>
<sequence length="1076" mass="121932">MAPSDKLLRECLKDLQKNDQAEEVSGQSKFSHGLGLPNDEIEETNVILRNIGDVKDISTRLPNAIAMVNVYGTTLFIASYADVSDQELEDKLSEKIKDAIMGLENDCVSHIVVLVASSNSYPLFFYYNMETREEVVSQRNIDLAHLPKLGLHRLKENYDLEKIKSPHNCCHLYKATGKHDKTEKRFFYRTVVRILDSFAADEVTACLKKVLKRACSEIAIALYKSSGVDRSHVFLFIDRTSTNKKIKMSPADWRNVVYMAYRDCKEALWSSRVNQVEIDFILFGKRRSFEQATKILITDNTGFTPFIKFLRAEVSNRSSTSNWVHVDAGMDGFEYGQEIMVEGCCNPNWNPFVDHYPVRSEIDKRRLKAHLSKTTYVYDYPLLFQRALVVAWTSVPEVKKPKPFIPQKLCSFRELIFDESSHELIMKDTPGTLSTIGMVAWRVLLIVPEYPEGREVIVIANDISHHIGSFSMQEHNLYYAASKLSRMEGLPRLYIAANSGARIGLSADLKKIFKVSWKDKNNPLDGFDGLYLDDSDLIGLEDIVKTTRYGNHNHIVGIIGKERDLGFENLVGSGLIAGETSRAYNDVVTYTLVTGRTVGIGAYVARLSRRICQVENADIILTGAPALNSLLGREVYTSNGQLGGTQIMTRNGITHSSVSNDFEGVCQLIRWLSHTRKHNKAGLNQQPFIDPADRLVDFVPSPNKEVDPRFMLTGHYDETTLEYLTGFFDKDSFEEIKPDWGKTVIVGRARLTGISVGVIAVETRSVVVEIPADPASPDSQVKTFQQAGQVWYPDSAYKTAEAILDFNKESLPLVIFANWRGFSGGQKDMFDMVLKFGSYIVDELCSYLQPVIVYIPPYGELRGGAWAVVDKMINPRCMHIYADSRSRGGVLEPEGTVQVKMRKDLVPFIHRLDKVMADLVCRHKAGYDVEKEINARVELLLPTYRNIAIAFADLHDTPIRMKAVGAIQGIVDWEESRIFFSRRLLRLCVERDLYDEGCTITSVADIEHAYLLLCRYFKETRKSDFIWDDIPDIKAIEILKKERSKIVSFMLNDQLYKLGLRFGVLVFSSFKFASIF</sequence>
<reference evidence="3 5" key="2">
    <citation type="submission" date="2018-11" db="EMBL/GenBank/DDBJ databases">
        <authorList>
            <consortium name="Pathogen Informatics"/>
        </authorList>
    </citation>
    <scope>NUCLEOTIDE SEQUENCE [LARGE SCALE GENOMIC DNA]</scope>
</reference>
<dbReference type="InterPro" id="IPR034733">
    <property type="entry name" value="AcCoA_carboxyl_beta"/>
</dbReference>
<evidence type="ECO:0000313" key="4">
    <source>
        <dbReference type="Proteomes" id="UP000038040"/>
    </source>
</evidence>
<dbReference type="Pfam" id="PF08326">
    <property type="entry name" value="ACC_central"/>
    <property type="match status" value="1"/>
</dbReference>
<evidence type="ECO:0000313" key="6">
    <source>
        <dbReference type="WBParaSite" id="DME_0000584401-mRNA-1"/>
    </source>
</evidence>
<dbReference type="InterPro" id="IPR049076">
    <property type="entry name" value="ACCA"/>
</dbReference>
<feature type="domain" description="CoA carboxyltransferase C-terminal" evidence="2">
    <location>
        <begin position="691"/>
        <end position="995"/>
    </location>
</feature>
<evidence type="ECO:0000313" key="3">
    <source>
        <dbReference type="EMBL" id="VDN59395.1"/>
    </source>
</evidence>
<dbReference type="GO" id="GO:0006633">
    <property type="term" value="P:fatty acid biosynthetic process"/>
    <property type="evidence" value="ECO:0007669"/>
    <property type="project" value="InterPro"/>
</dbReference>
<dbReference type="WBParaSite" id="DME_0000584401-mRNA-1">
    <property type="protein sequence ID" value="DME_0000584401-mRNA-1"/>
    <property type="gene ID" value="DME_0000584401"/>
</dbReference>
<dbReference type="GO" id="GO:0005739">
    <property type="term" value="C:mitochondrion"/>
    <property type="evidence" value="ECO:0007669"/>
    <property type="project" value="TreeGrafter"/>
</dbReference>
<dbReference type="GO" id="GO:0005524">
    <property type="term" value="F:ATP binding"/>
    <property type="evidence" value="ECO:0007669"/>
    <property type="project" value="InterPro"/>
</dbReference>
<proteinExistence type="predicted"/>
<dbReference type="EMBL" id="UYYG01001181">
    <property type="protein sequence ID" value="VDN59395.1"/>
    <property type="molecule type" value="Genomic_DNA"/>
</dbReference>
<dbReference type="Proteomes" id="UP000274756">
    <property type="component" value="Unassembled WGS sequence"/>
</dbReference>
<keyword evidence="5" id="KW-1185">Reference proteome</keyword>
<reference evidence="6" key="1">
    <citation type="submission" date="2016-04" db="UniProtKB">
        <authorList>
            <consortium name="WormBaseParasite"/>
        </authorList>
    </citation>
    <scope>IDENTIFICATION</scope>
</reference>
<evidence type="ECO:0000259" key="1">
    <source>
        <dbReference type="PROSITE" id="PS50980"/>
    </source>
</evidence>
<dbReference type="Pfam" id="PF01039">
    <property type="entry name" value="Carboxyl_trans"/>
    <property type="match status" value="1"/>
</dbReference>
<dbReference type="PANTHER" id="PTHR45728:SF3">
    <property type="entry name" value="ACETYL-COA CARBOXYLASE"/>
    <property type="match status" value="1"/>
</dbReference>